<evidence type="ECO:0000313" key="1">
    <source>
        <dbReference type="EMBL" id="HIT85288.1"/>
    </source>
</evidence>
<keyword evidence="1" id="KW-0067">ATP-binding</keyword>
<comment type="caution">
    <text evidence="1">The sequence shown here is derived from an EMBL/GenBank/DDBJ whole genome shotgun (WGS) entry which is preliminary data.</text>
</comment>
<reference evidence="1" key="2">
    <citation type="journal article" date="2021" name="PeerJ">
        <title>Extensive microbial diversity within the chicken gut microbiome revealed by metagenomics and culture.</title>
        <authorList>
            <person name="Gilroy R."/>
            <person name="Ravi A."/>
            <person name="Getino M."/>
            <person name="Pursley I."/>
            <person name="Horton D.L."/>
            <person name="Alikhan N.F."/>
            <person name="Baker D."/>
            <person name="Gharbi K."/>
            <person name="Hall N."/>
            <person name="Watson M."/>
            <person name="Adriaenssens E.M."/>
            <person name="Foster-Nyarko E."/>
            <person name="Jarju S."/>
            <person name="Secka A."/>
            <person name="Antonio M."/>
            <person name="Oren A."/>
            <person name="Chaudhuri R.R."/>
            <person name="La Ragione R."/>
            <person name="Hildebrand F."/>
            <person name="Pallen M.J."/>
        </authorList>
    </citation>
    <scope>NUCLEOTIDE SEQUENCE</scope>
    <source>
        <strain evidence="1">CHK181-108</strain>
    </source>
</reference>
<dbReference type="SUPFAM" id="SSF52540">
    <property type="entry name" value="P-loop containing nucleoside triphosphate hydrolases"/>
    <property type="match status" value="1"/>
</dbReference>
<dbReference type="AlphaFoldDB" id="A0A9D1H2Z0"/>
<dbReference type="EMBL" id="DVLU01000050">
    <property type="protein sequence ID" value="HIT85288.1"/>
    <property type="molecule type" value="Genomic_DNA"/>
</dbReference>
<organism evidence="1 2">
    <name type="scientific">Candidatus Ornithomonoglobus intestinigallinarum</name>
    <dbReference type="NCBI Taxonomy" id="2840894"/>
    <lineage>
        <taxon>Bacteria</taxon>
        <taxon>Bacillati</taxon>
        <taxon>Bacillota</taxon>
        <taxon>Clostridia</taxon>
        <taxon>Candidatus Ornithomonoglobus</taxon>
    </lineage>
</organism>
<dbReference type="Proteomes" id="UP000824165">
    <property type="component" value="Unassembled WGS sequence"/>
</dbReference>
<protein>
    <submittedName>
        <fullName evidence="1">ATP-binding protein</fullName>
    </submittedName>
</protein>
<accession>A0A9D1H2Z0</accession>
<name>A0A9D1H2Z0_9FIRM</name>
<reference evidence="1" key="1">
    <citation type="submission" date="2020-10" db="EMBL/GenBank/DDBJ databases">
        <authorList>
            <person name="Gilroy R."/>
        </authorList>
    </citation>
    <scope>NUCLEOTIDE SEQUENCE</scope>
    <source>
        <strain evidence="1">CHK181-108</strain>
    </source>
</reference>
<dbReference type="GO" id="GO:0005524">
    <property type="term" value="F:ATP binding"/>
    <property type="evidence" value="ECO:0007669"/>
    <property type="project" value="UniProtKB-KW"/>
</dbReference>
<dbReference type="InterPro" id="IPR027417">
    <property type="entry name" value="P-loop_NTPase"/>
</dbReference>
<keyword evidence="1" id="KW-0547">Nucleotide-binding</keyword>
<proteinExistence type="predicted"/>
<sequence>MVELLIGKKGTGKTKALIESVNNAATVAKGNVVFVSDDTRRSMHDIKSKVRMADTKDFGLKSYSEFLGFICGIISRDYDITNIFIDGIFKIVGSDSLDGFEEFLSRLEAISQNLNISFVISVSVDAETAPDYIKNLAI</sequence>
<gene>
    <name evidence="1" type="ORF">IAA60_05210</name>
</gene>
<evidence type="ECO:0000313" key="2">
    <source>
        <dbReference type="Proteomes" id="UP000824165"/>
    </source>
</evidence>